<dbReference type="GO" id="GO:0000976">
    <property type="term" value="F:transcription cis-regulatory region binding"/>
    <property type="evidence" value="ECO:0007669"/>
    <property type="project" value="TreeGrafter"/>
</dbReference>
<evidence type="ECO:0000256" key="1">
    <source>
        <dbReference type="ARBA" id="ARBA00023125"/>
    </source>
</evidence>
<dbReference type="AlphaFoldDB" id="A0A2S6A414"/>
<accession>A0A2S6A414</accession>
<evidence type="ECO:0000313" key="5">
    <source>
        <dbReference type="EMBL" id="PPJ26691.1"/>
    </source>
</evidence>
<protein>
    <submittedName>
        <fullName evidence="5">TetR family transcriptional regulator</fullName>
    </submittedName>
</protein>
<feature type="domain" description="HTH tetR-type" evidence="4">
    <location>
        <begin position="112"/>
        <end position="172"/>
    </location>
</feature>
<feature type="region of interest" description="Disordered" evidence="3">
    <location>
        <begin position="16"/>
        <end position="113"/>
    </location>
</feature>
<comment type="caution">
    <text evidence="5">The sequence shown here is derived from an EMBL/GenBank/DDBJ whole genome shotgun (WGS) entry which is preliminary data.</text>
</comment>
<dbReference type="Gene3D" id="1.10.10.60">
    <property type="entry name" value="Homeodomain-like"/>
    <property type="match status" value="2"/>
</dbReference>
<dbReference type="InterPro" id="IPR050109">
    <property type="entry name" value="HTH-type_TetR-like_transc_reg"/>
</dbReference>
<sequence>MNPVGICLRQNAFHSRRDTPVARAPAAIGHNCRDPVRARPSPPRRSPAGLPEPAVTPDSRKSSGDYHGIHECRGVPPHHRQAGTVSVERGTASPAEQPATKPQERVIRRRPKNRRAQIAATSAAAFGSLGYHGVSMEDIASRLGISSAALYRHYPSKYALFREELLRLGALTVESTTVDPEAADLPVRQRLAGVLDAMIAATIANRPTVTLARWEGRYLDDTDRATLDEQFTTSIRALADLLGELRPELPRRDRLVRAVALLSIVSSIGDHHATLPVKSLTAVLNSAAWAIIGAELPDAAPAVATSRSVEIPQSFKHELLLKKSVELFHQRGYPNVSVEDIATAADLSAASAVYRYYRSKSDLLAAAFRRAADRVSGAIGPATASSKSPAEALSKLIDLYVTGSFEERELTFVYYAEFSHVPPEERTVLRNIQRLIVAEWVKLLVAVRPELSEAQARILVQAGFGLVVDLGRVFGDDENLCPPERVMALMEVVLFGSPRRE</sequence>
<reference evidence="5 6" key="1">
    <citation type="submission" date="2018-02" db="EMBL/GenBank/DDBJ databases">
        <title>8 Nocardia nova and 1 Nocardia cyriacigeorgica strain used for evolution to TMP-SMX.</title>
        <authorList>
            <person name="Mehta H."/>
            <person name="Weng J."/>
            <person name="Shamoo Y."/>
        </authorList>
    </citation>
    <scope>NUCLEOTIDE SEQUENCE [LARGE SCALE GENOMIC DNA]</scope>
    <source>
        <strain evidence="5 6">BAA2227</strain>
    </source>
</reference>
<dbReference type="PRINTS" id="PR00455">
    <property type="entry name" value="HTHTETR"/>
</dbReference>
<dbReference type="PROSITE" id="PS50977">
    <property type="entry name" value="HTH_TETR_2"/>
    <property type="match status" value="2"/>
</dbReference>
<feature type="DNA-binding region" description="H-T-H motif" evidence="2">
    <location>
        <begin position="135"/>
        <end position="154"/>
    </location>
</feature>
<keyword evidence="6" id="KW-1185">Reference proteome</keyword>
<evidence type="ECO:0000256" key="2">
    <source>
        <dbReference type="PROSITE-ProRule" id="PRU00335"/>
    </source>
</evidence>
<dbReference type="PANTHER" id="PTHR30055:SF237">
    <property type="entry name" value="TRANSCRIPTIONAL REPRESSOR MCE3R"/>
    <property type="match status" value="1"/>
</dbReference>
<evidence type="ECO:0000259" key="4">
    <source>
        <dbReference type="PROSITE" id="PS50977"/>
    </source>
</evidence>
<dbReference type="EMBL" id="PSZD01000011">
    <property type="protein sequence ID" value="PPJ26691.1"/>
    <property type="molecule type" value="Genomic_DNA"/>
</dbReference>
<organism evidence="5 6">
    <name type="scientific">Nocardia nova</name>
    <dbReference type="NCBI Taxonomy" id="37330"/>
    <lineage>
        <taxon>Bacteria</taxon>
        <taxon>Bacillati</taxon>
        <taxon>Actinomycetota</taxon>
        <taxon>Actinomycetes</taxon>
        <taxon>Mycobacteriales</taxon>
        <taxon>Nocardiaceae</taxon>
        <taxon>Nocardia</taxon>
    </lineage>
</organism>
<dbReference type="PANTHER" id="PTHR30055">
    <property type="entry name" value="HTH-TYPE TRANSCRIPTIONAL REGULATOR RUTR"/>
    <property type="match status" value="1"/>
</dbReference>
<feature type="compositionally biased region" description="Basic and acidic residues" evidence="3">
    <location>
        <begin position="58"/>
        <end position="73"/>
    </location>
</feature>
<gene>
    <name evidence="5" type="ORF">C5F51_18585</name>
</gene>
<comment type="caution">
    <text evidence="2">Lacks conserved residue(s) required for the propagation of feature annotation.</text>
</comment>
<dbReference type="Pfam" id="PF00440">
    <property type="entry name" value="TetR_N"/>
    <property type="match status" value="2"/>
</dbReference>
<dbReference type="Proteomes" id="UP000238356">
    <property type="component" value="Unassembled WGS sequence"/>
</dbReference>
<feature type="domain" description="HTH tetR-type" evidence="4">
    <location>
        <begin position="314"/>
        <end position="375"/>
    </location>
</feature>
<proteinExistence type="predicted"/>
<dbReference type="InterPro" id="IPR001647">
    <property type="entry name" value="HTH_TetR"/>
</dbReference>
<dbReference type="SUPFAM" id="SSF46689">
    <property type="entry name" value="Homeodomain-like"/>
    <property type="match status" value="2"/>
</dbReference>
<dbReference type="Gene3D" id="1.10.357.10">
    <property type="entry name" value="Tetracycline Repressor, domain 2"/>
    <property type="match status" value="2"/>
</dbReference>
<dbReference type="InterPro" id="IPR009057">
    <property type="entry name" value="Homeodomain-like_sf"/>
</dbReference>
<dbReference type="GO" id="GO:0003700">
    <property type="term" value="F:DNA-binding transcription factor activity"/>
    <property type="evidence" value="ECO:0007669"/>
    <property type="project" value="TreeGrafter"/>
</dbReference>
<evidence type="ECO:0000256" key="3">
    <source>
        <dbReference type="SAM" id="MobiDB-lite"/>
    </source>
</evidence>
<keyword evidence="1 2" id="KW-0238">DNA-binding</keyword>
<name>A0A2S6A414_9NOCA</name>
<evidence type="ECO:0000313" key="6">
    <source>
        <dbReference type="Proteomes" id="UP000238356"/>
    </source>
</evidence>